<accession>A0A918WF80</accession>
<dbReference type="InterPro" id="IPR000794">
    <property type="entry name" value="Beta-ketoacyl_synthase"/>
</dbReference>
<dbReference type="InterPro" id="IPR020841">
    <property type="entry name" value="PKS_Beta-ketoAc_synthase_dom"/>
</dbReference>
<keyword evidence="2 3" id="KW-0808">Transferase</keyword>
<organism evidence="5 6">
    <name type="scientific">Streptomyces cinnamoneus</name>
    <name type="common">Streptoverticillium cinnamoneum</name>
    <dbReference type="NCBI Taxonomy" id="53446"/>
    <lineage>
        <taxon>Bacteria</taxon>
        <taxon>Bacillati</taxon>
        <taxon>Actinomycetota</taxon>
        <taxon>Actinomycetes</taxon>
        <taxon>Kitasatosporales</taxon>
        <taxon>Streptomycetaceae</taxon>
        <taxon>Streptomyces</taxon>
        <taxon>Streptomyces cinnamoneus group</taxon>
    </lineage>
</organism>
<dbReference type="GO" id="GO:0004315">
    <property type="term" value="F:3-oxoacyl-[acyl-carrier-protein] synthase activity"/>
    <property type="evidence" value="ECO:0007669"/>
    <property type="project" value="TreeGrafter"/>
</dbReference>
<dbReference type="SUPFAM" id="SSF53901">
    <property type="entry name" value="Thiolase-like"/>
    <property type="match status" value="2"/>
</dbReference>
<dbReference type="Proteomes" id="UP000646244">
    <property type="component" value="Unassembled WGS sequence"/>
</dbReference>
<dbReference type="PANTHER" id="PTHR11712">
    <property type="entry name" value="POLYKETIDE SYNTHASE-RELATED"/>
    <property type="match status" value="1"/>
</dbReference>
<dbReference type="EMBL" id="BMVB01000003">
    <property type="protein sequence ID" value="GHC40249.1"/>
    <property type="molecule type" value="Genomic_DNA"/>
</dbReference>
<dbReference type="InterPro" id="IPR014030">
    <property type="entry name" value="Ketoacyl_synth_N"/>
</dbReference>
<evidence type="ECO:0000313" key="6">
    <source>
        <dbReference type="Proteomes" id="UP000646244"/>
    </source>
</evidence>
<dbReference type="InterPro" id="IPR014031">
    <property type="entry name" value="Ketoacyl_synth_C"/>
</dbReference>
<dbReference type="GO" id="GO:0006633">
    <property type="term" value="P:fatty acid biosynthetic process"/>
    <property type="evidence" value="ECO:0007669"/>
    <property type="project" value="TreeGrafter"/>
</dbReference>
<comment type="similarity">
    <text evidence="1 3">Belongs to the thiolase-like superfamily. Beta-ketoacyl-ACP synthases family.</text>
</comment>
<protein>
    <submittedName>
        <fullName evidence="5">3-oxoacyl-[acyl-carrier-protein] synthase 2</fullName>
    </submittedName>
</protein>
<dbReference type="Pfam" id="PF02801">
    <property type="entry name" value="Ketoacyl-synt_C"/>
    <property type="match status" value="1"/>
</dbReference>
<gene>
    <name evidence="5" type="primary">fabF</name>
    <name evidence="5" type="ORF">GCM10010507_12980</name>
</gene>
<dbReference type="Gene3D" id="3.40.47.10">
    <property type="match status" value="1"/>
</dbReference>
<dbReference type="SMART" id="SM00825">
    <property type="entry name" value="PKS_KS"/>
    <property type="match status" value="1"/>
</dbReference>
<evidence type="ECO:0000313" key="5">
    <source>
        <dbReference type="EMBL" id="GHC40249.1"/>
    </source>
</evidence>
<evidence type="ECO:0000256" key="3">
    <source>
        <dbReference type="RuleBase" id="RU003694"/>
    </source>
</evidence>
<reference evidence="5" key="2">
    <citation type="submission" date="2020-09" db="EMBL/GenBank/DDBJ databases">
        <authorList>
            <person name="Sun Q."/>
            <person name="Ohkuma M."/>
        </authorList>
    </citation>
    <scope>NUCLEOTIDE SEQUENCE</scope>
    <source>
        <strain evidence="5">JCM 4633</strain>
    </source>
</reference>
<sequence>MNDAVTGWPIAGTGAVSSVGATTAEVFTALCAGRGAPRPVRAFDTARLRTRHAYEITDPPQQPAAWLCRAVAEALAQAGMPDDLCDVPVLVGTALRDLRGAERDWTEGRSAPPDPHFGRILRDRFGACDTHTFAGACSASLYALALAADLLAAGRADTVVVAGVDTITASMYALLDRAQPGAPREVRPFDRDSGGQLLGDGAAAVVLRRPGTAPARAVLHSVGLYCDAGHVTAPSADGLAAAQRQAHDRAGITARDVGLVLAQGTGSPHNDRAEAQALARVFGPEGDGPLIAAVEGMTGHTSGCSGLLNTVLAVECLRHGRTPPVVGLRDPIEAAAGLRFSTGGRVEPTYAQVNSFGFGGVNAVAVLGRAA</sequence>
<dbReference type="PROSITE" id="PS52004">
    <property type="entry name" value="KS3_2"/>
    <property type="match status" value="1"/>
</dbReference>
<evidence type="ECO:0000259" key="4">
    <source>
        <dbReference type="PROSITE" id="PS52004"/>
    </source>
</evidence>
<dbReference type="PANTHER" id="PTHR11712:SF347">
    <property type="entry name" value="BETA KETOACYL-ACYL CARRIER PROTEIN SYNTHASE"/>
    <property type="match status" value="1"/>
</dbReference>
<evidence type="ECO:0000256" key="1">
    <source>
        <dbReference type="ARBA" id="ARBA00008467"/>
    </source>
</evidence>
<dbReference type="Pfam" id="PF00109">
    <property type="entry name" value="ketoacyl-synt"/>
    <property type="match status" value="1"/>
</dbReference>
<name>A0A918WF80_STRCJ</name>
<dbReference type="AlphaFoldDB" id="A0A918WF80"/>
<comment type="caution">
    <text evidence="5">The sequence shown here is derived from an EMBL/GenBank/DDBJ whole genome shotgun (WGS) entry which is preliminary data.</text>
</comment>
<proteinExistence type="inferred from homology"/>
<dbReference type="InterPro" id="IPR016039">
    <property type="entry name" value="Thiolase-like"/>
</dbReference>
<reference evidence="5" key="1">
    <citation type="journal article" date="2014" name="Int. J. Syst. Evol. Microbiol.">
        <title>Complete genome sequence of Corynebacterium casei LMG S-19264T (=DSM 44701T), isolated from a smear-ripened cheese.</title>
        <authorList>
            <consortium name="US DOE Joint Genome Institute (JGI-PGF)"/>
            <person name="Walter F."/>
            <person name="Albersmeier A."/>
            <person name="Kalinowski J."/>
            <person name="Ruckert C."/>
        </authorList>
    </citation>
    <scope>NUCLEOTIDE SEQUENCE</scope>
    <source>
        <strain evidence="5">JCM 4633</strain>
    </source>
</reference>
<feature type="domain" description="Ketosynthase family 3 (KS3)" evidence="4">
    <location>
        <begin position="1"/>
        <end position="369"/>
    </location>
</feature>
<evidence type="ECO:0000256" key="2">
    <source>
        <dbReference type="ARBA" id="ARBA00022679"/>
    </source>
</evidence>